<dbReference type="OrthoDB" id="34326at2157"/>
<dbReference type="RefSeq" id="WP_054837893.1">
    <property type="nucleotide sequence ID" value="NZ_BBBY01000003.1"/>
</dbReference>
<proteinExistence type="predicted"/>
<evidence type="ECO:0000313" key="2">
    <source>
        <dbReference type="Proteomes" id="UP000470772"/>
    </source>
</evidence>
<keyword evidence="2" id="KW-1185">Reference proteome</keyword>
<sequence>MEIDGEESIKDSISLISFLSKKENLMCCIPGVTSRNGDKFITKTKVGFISIELNGEIKDFEVNNNVIKNTIEIQGAGMEVVVKTTLDVEEKVLKWKVEYEAKGSLAQSFRKIIDGQAEKVAKDIISCSLEKSGALK</sequence>
<name>A0A6A9QN96_SULME</name>
<organism evidence="1 2">
    <name type="scientific">Sulfuracidifex metallicus DSM 6482 = JCM 9184</name>
    <dbReference type="NCBI Taxonomy" id="523847"/>
    <lineage>
        <taxon>Archaea</taxon>
        <taxon>Thermoproteota</taxon>
        <taxon>Thermoprotei</taxon>
        <taxon>Sulfolobales</taxon>
        <taxon>Sulfolobaceae</taxon>
        <taxon>Sulfuracidifex</taxon>
    </lineage>
</organism>
<dbReference type="EMBL" id="WGGD01000005">
    <property type="protein sequence ID" value="MUN29208.1"/>
    <property type="molecule type" value="Genomic_DNA"/>
</dbReference>
<dbReference type="InterPro" id="IPR023393">
    <property type="entry name" value="START-like_dom_sf"/>
</dbReference>
<evidence type="ECO:0000313" key="1">
    <source>
        <dbReference type="EMBL" id="MUN29208.1"/>
    </source>
</evidence>
<dbReference type="Pfam" id="PF06240">
    <property type="entry name" value="COXG"/>
    <property type="match status" value="1"/>
</dbReference>
<reference evidence="1 2" key="1">
    <citation type="submission" date="2019-10" db="EMBL/GenBank/DDBJ databases">
        <title>Sequencing and Assembly of Multiple Reported Metal-Biooxidizing Members of the Extremely Thermoacidophilic Archaeal Family Sulfolobaceae.</title>
        <authorList>
            <person name="Counts J.A."/>
            <person name="Kelly R.M."/>
        </authorList>
    </citation>
    <scope>NUCLEOTIDE SEQUENCE [LARGE SCALE GENOMIC DNA]</scope>
    <source>
        <strain evidence="1 2">DSM 6482</strain>
    </source>
</reference>
<accession>A0A6A9QN96</accession>
<protein>
    <submittedName>
        <fullName evidence="1">Carbon monoxide dehydrogenase</fullName>
    </submittedName>
</protein>
<dbReference type="SUPFAM" id="SSF55961">
    <property type="entry name" value="Bet v1-like"/>
    <property type="match status" value="1"/>
</dbReference>
<dbReference type="AlphaFoldDB" id="A0A6A9QN96"/>
<comment type="caution">
    <text evidence="1">The sequence shown here is derived from an EMBL/GenBank/DDBJ whole genome shotgun (WGS) entry which is preliminary data.</text>
</comment>
<dbReference type="Proteomes" id="UP000470772">
    <property type="component" value="Unassembled WGS sequence"/>
</dbReference>
<dbReference type="Gene3D" id="3.30.530.20">
    <property type="match status" value="1"/>
</dbReference>
<dbReference type="InterPro" id="IPR010419">
    <property type="entry name" value="CO_DH_gsu"/>
</dbReference>
<gene>
    <name evidence="1" type="ORF">GC250_07130</name>
</gene>